<dbReference type="Pfam" id="PF17921">
    <property type="entry name" value="Integrase_H2C2"/>
    <property type="match status" value="1"/>
</dbReference>
<evidence type="ECO:0000313" key="14">
    <source>
        <dbReference type="EMBL" id="KAH7421119.1"/>
    </source>
</evidence>
<keyword evidence="2" id="KW-0479">Metal-binding</keyword>
<proteinExistence type="predicted"/>
<dbReference type="GO" id="GO:0003677">
    <property type="term" value="F:DNA binding"/>
    <property type="evidence" value="ECO:0007669"/>
    <property type="project" value="UniProtKB-KW"/>
</dbReference>
<dbReference type="GO" id="GO:0003964">
    <property type="term" value="F:RNA-directed DNA polymerase activity"/>
    <property type="evidence" value="ECO:0007669"/>
    <property type="project" value="UniProtKB-KW"/>
</dbReference>
<dbReference type="Gene3D" id="1.10.340.70">
    <property type="match status" value="1"/>
</dbReference>
<dbReference type="GO" id="GO:0006508">
    <property type="term" value="P:proteolysis"/>
    <property type="evidence" value="ECO:0007669"/>
    <property type="project" value="UniProtKB-KW"/>
</dbReference>
<evidence type="ECO:0000256" key="3">
    <source>
        <dbReference type="ARBA" id="ARBA00022750"/>
    </source>
</evidence>
<dbReference type="AlphaFoldDB" id="A0A8T2TKG0"/>
<protein>
    <recommendedName>
        <fullName evidence="16">Integrase zinc-binding domain-containing protein</fullName>
    </recommendedName>
</protein>
<keyword evidence="3" id="KW-0064">Aspartyl protease</keyword>
<evidence type="ECO:0000313" key="15">
    <source>
        <dbReference type="Proteomes" id="UP000825935"/>
    </source>
</evidence>
<feature type="coiled-coil region" evidence="11">
    <location>
        <begin position="194"/>
        <end position="221"/>
    </location>
</feature>
<dbReference type="GO" id="GO:0046872">
    <property type="term" value="F:metal ion binding"/>
    <property type="evidence" value="ECO:0007669"/>
    <property type="project" value="UniProtKB-KW"/>
</dbReference>
<dbReference type="Gene3D" id="3.30.420.10">
    <property type="entry name" value="Ribonuclease H-like superfamily/Ribonuclease H"/>
    <property type="match status" value="1"/>
</dbReference>
<dbReference type="InterPro" id="IPR036397">
    <property type="entry name" value="RNaseH_sf"/>
</dbReference>
<reference evidence="14" key="1">
    <citation type="submission" date="2021-08" db="EMBL/GenBank/DDBJ databases">
        <title>WGS assembly of Ceratopteris richardii.</title>
        <authorList>
            <person name="Marchant D.B."/>
            <person name="Chen G."/>
            <person name="Jenkins J."/>
            <person name="Shu S."/>
            <person name="Leebens-Mack J."/>
            <person name="Grimwood J."/>
            <person name="Schmutz J."/>
            <person name="Soltis P."/>
            <person name="Soltis D."/>
            <person name="Chen Z.-H."/>
        </authorList>
    </citation>
    <scope>NUCLEOTIDE SEQUENCE</scope>
    <source>
        <strain evidence="14">Whitten #5841</strain>
        <tissue evidence="14">Leaf</tissue>
    </source>
</reference>
<dbReference type="InterPro" id="IPR012337">
    <property type="entry name" value="RNaseH-like_sf"/>
</dbReference>
<keyword evidence="7" id="KW-0695">RNA-directed DNA polymerase</keyword>
<sequence length="307" mass="36175">MAHKGLYLFNVLCHENGIVKWKGKVCIPYSSYLRRKFMNDKHDVPHTRNPGVDKIIQLVRRTFWWPGLARDVHTYIQQCFMCQVNKAERVKKPGLLHPLQVREHNWDISDRDIKFTGHFWKLLFDKQKVSLKMSSGDHPQTDGHIERVNQILEEILRAYAPKVNIVSFAPKVNVVSLHRTLSMPKKYPSASKFLMNLQENLKIAKAKMQQATDRAKEYVDRKRFVDLGKIVKKLSEVVYQLELPLDCRVHRVFHVNKLRKYISKDDNLIEGIVSLQESDSTYHSPDRILDWRQKQLRNHVIEEYLVA</sequence>
<evidence type="ECO:0000259" key="12">
    <source>
        <dbReference type="Pfam" id="PF17921"/>
    </source>
</evidence>
<keyword evidence="10" id="KW-0233">DNA recombination</keyword>
<keyword evidence="4" id="KW-0378">Hydrolase</keyword>
<dbReference type="OrthoDB" id="1909122at2759"/>
<evidence type="ECO:0000259" key="13">
    <source>
        <dbReference type="Pfam" id="PF24626"/>
    </source>
</evidence>
<dbReference type="GO" id="GO:0003887">
    <property type="term" value="F:DNA-directed DNA polymerase activity"/>
    <property type="evidence" value="ECO:0007669"/>
    <property type="project" value="UniProtKB-KW"/>
</dbReference>
<feature type="domain" description="Tf2-1-like SH3-like" evidence="13">
    <location>
        <begin position="223"/>
        <end position="261"/>
    </location>
</feature>
<keyword evidence="6" id="KW-0229">DNA integration</keyword>
<dbReference type="GO" id="GO:0006310">
    <property type="term" value="P:DNA recombination"/>
    <property type="evidence" value="ECO:0007669"/>
    <property type="project" value="UniProtKB-KW"/>
</dbReference>
<dbReference type="OMA" id="CWAKASE"/>
<comment type="caution">
    <text evidence="14">The sequence shown here is derived from an EMBL/GenBank/DDBJ whole genome shotgun (WGS) entry which is preliminary data.</text>
</comment>
<keyword evidence="8" id="KW-0239">DNA-directed DNA polymerase</keyword>
<evidence type="ECO:0000256" key="8">
    <source>
        <dbReference type="ARBA" id="ARBA00022932"/>
    </source>
</evidence>
<evidence type="ECO:0000256" key="1">
    <source>
        <dbReference type="ARBA" id="ARBA00022670"/>
    </source>
</evidence>
<evidence type="ECO:0000256" key="11">
    <source>
        <dbReference type="SAM" id="Coils"/>
    </source>
</evidence>
<name>A0A8T2TKG0_CERRI</name>
<dbReference type="PANTHER" id="PTHR37984">
    <property type="entry name" value="PROTEIN CBG26694"/>
    <property type="match status" value="1"/>
</dbReference>
<keyword evidence="11" id="KW-0175">Coiled coil</keyword>
<feature type="domain" description="Integrase zinc-binding" evidence="12">
    <location>
        <begin position="33"/>
        <end position="87"/>
    </location>
</feature>
<gene>
    <name evidence="14" type="ORF">KP509_13G041300</name>
</gene>
<evidence type="ECO:0000256" key="10">
    <source>
        <dbReference type="ARBA" id="ARBA00023172"/>
    </source>
</evidence>
<evidence type="ECO:0008006" key="16">
    <source>
        <dbReference type="Google" id="ProtNLM"/>
    </source>
</evidence>
<dbReference type="Pfam" id="PF24626">
    <property type="entry name" value="SH3_Tf2-1"/>
    <property type="match status" value="1"/>
</dbReference>
<evidence type="ECO:0000256" key="9">
    <source>
        <dbReference type="ARBA" id="ARBA00023125"/>
    </source>
</evidence>
<evidence type="ECO:0000256" key="7">
    <source>
        <dbReference type="ARBA" id="ARBA00022918"/>
    </source>
</evidence>
<evidence type="ECO:0000256" key="5">
    <source>
        <dbReference type="ARBA" id="ARBA00022842"/>
    </source>
</evidence>
<keyword evidence="8" id="KW-0808">Transferase</keyword>
<accession>A0A8T2TKG0</accession>
<evidence type="ECO:0000256" key="4">
    <source>
        <dbReference type="ARBA" id="ARBA00022801"/>
    </source>
</evidence>
<dbReference type="InterPro" id="IPR041588">
    <property type="entry name" value="Integrase_H2C2"/>
</dbReference>
<dbReference type="Proteomes" id="UP000825935">
    <property type="component" value="Chromosome 13"/>
</dbReference>
<keyword evidence="9" id="KW-0238">DNA-binding</keyword>
<keyword evidence="8" id="KW-0548">Nucleotidyltransferase</keyword>
<dbReference type="GO" id="GO:0015074">
    <property type="term" value="P:DNA integration"/>
    <property type="evidence" value="ECO:0007669"/>
    <property type="project" value="UniProtKB-KW"/>
</dbReference>
<dbReference type="InterPro" id="IPR050951">
    <property type="entry name" value="Retrovirus_Pol_polyprotein"/>
</dbReference>
<evidence type="ECO:0000256" key="2">
    <source>
        <dbReference type="ARBA" id="ARBA00022723"/>
    </source>
</evidence>
<keyword evidence="15" id="KW-1185">Reference proteome</keyword>
<dbReference type="GO" id="GO:0004190">
    <property type="term" value="F:aspartic-type endopeptidase activity"/>
    <property type="evidence" value="ECO:0007669"/>
    <property type="project" value="UniProtKB-KW"/>
</dbReference>
<dbReference type="SUPFAM" id="SSF53098">
    <property type="entry name" value="Ribonuclease H-like"/>
    <property type="match status" value="1"/>
</dbReference>
<dbReference type="PANTHER" id="PTHR37984:SF5">
    <property type="entry name" value="PROTEIN NYNRIN-LIKE"/>
    <property type="match status" value="1"/>
</dbReference>
<dbReference type="EMBL" id="CM035418">
    <property type="protein sequence ID" value="KAH7421119.1"/>
    <property type="molecule type" value="Genomic_DNA"/>
</dbReference>
<evidence type="ECO:0000256" key="6">
    <source>
        <dbReference type="ARBA" id="ARBA00022908"/>
    </source>
</evidence>
<keyword evidence="5" id="KW-0460">Magnesium</keyword>
<dbReference type="InterPro" id="IPR056924">
    <property type="entry name" value="SH3_Tf2-1"/>
</dbReference>
<keyword evidence="1" id="KW-0645">Protease</keyword>
<organism evidence="14 15">
    <name type="scientific">Ceratopteris richardii</name>
    <name type="common">Triangle waterfern</name>
    <dbReference type="NCBI Taxonomy" id="49495"/>
    <lineage>
        <taxon>Eukaryota</taxon>
        <taxon>Viridiplantae</taxon>
        <taxon>Streptophyta</taxon>
        <taxon>Embryophyta</taxon>
        <taxon>Tracheophyta</taxon>
        <taxon>Polypodiopsida</taxon>
        <taxon>Polypodiidae</taxon>
        <taxon>Polypodiales</taxon>
        <taxon>Pteridineae</taxon>
        <taxon>Pteridaceae</taxon>
        <taxon>Parkerioideae</taxon>
        <taxon>Ceratopteris</taxon>
    </lineage>
</organism>